<evidence type="ECO:0000256" key="12">
    <source>
        <dbReference type="ARBA" id="ARBA00023136"/>
    </source>
</evidence>
<dbReference type="InterPro" id="IPR005467">
    <property type="entry name" value="His_kinase_dom"/>
</dbReference>
<evidence type="ECO:0000256" key="8">
    <source>
        <dbReference type="ARBA" id="ARBA00022777"/>
    </source>
</evidence>
<dbReference type="SMART" id="SM00388">
    <property type="entry name" value="HisKA"/>
    <property type="match status" value="1"/>
</dbReference>
<evidence type="ECO:0000256" key="9">
    <source>
        <dbReference type="ARBA" id="ARBA00022840"/>
    </source>
</evidence>
<dbReference type="SUPFAM" id="SSF55874">
    <property type="entry name" value="ATPase domain of HSP90 chaperone/DNA topoisomerase II/histidine kinase"/>
    <property type="match status" value="1"/>
</dbReference>
<keyword evidence="4" id="KW-0597">Phosphoprotein</keyword>
<keyword evidence="17" id="KW-1185">Reference proteome</keyword>
<evidence type="ECO:0000256" key="10">
    <source>
        <dbReference type="ARBA" id="ARBA00022989"/>
    </source>
</evidence>
<evidence type="ECO:0000256" key="6">
    <source>
        <dbReference type="ARBA" id="ARBA00022692"/>
    </source>
</evidence>
<dbReference type="PANTHER" id="PTHR45436:SF14">
    <property type="entry name" value="SENSOR PROTEIN QSEC"/>
    <property type="match status" value="1"/>
</dbReference>
<dbReference type="GO" id="GO:0000155">
    <property type="term" value="F:phosphorelay sensor kinase activity"/>
    <property type="evidence" value="ECO:0007669"/>
    <property type="project" value="InterPro"/>
</dbReference>
<dbReference type="Gene3D" id="1.10.287.130">
    <property type="match status" value="1"/>
</dbReference>
<evidence type="ECO:0000256" key="1">
    <source>
        <dbReference type="ARBA" id="ARBA00000085"/>
    </source>
</evidence>
<evidence type="ECO:0000256" key="2">
    <source>
        <dbReference type="ARBA" id="ARBA00004141"/>
    </source>
</evidence>
<evidence type="ECO:0000256" key="5">
    <source>
        <dbReference type="ARBA" id="ARBA00022679"/>
    </source>
</evidence>
<dbReference type="EC" id="2.7.13.3" evidence="3"/>
<feature type="transmembrane region" description="Helical" evidence="13">
    <location>
        <begin position="143"/>
        <end position="167"/>
    </location>
</feature>
<dbReference type="CDD" id="cd00075">
    <property type="entry name" value="HATPase"/>
    <property type="match status" value="1"/>
</dbReference>
<accession>A0A1H9ILM1</accession>
<dbReference type="PRINTS" id="PR00344">
    <property type="entry name" value="BCTRLSENSOR"/>
</dbReference>
<dbReference type="PANTHER" id="PTHR45436">
    <property type="entry name" value="SENSOR HISTIDINE KINASE YKOH"/>
    <property type="match status" value="1"/>
</dbReference>
<dbReference type="InterPro" id="IPR004358">
    <property type="entry name" value="Sig_transdc_His_kin-like_C"/>
</dbReference>
<organism evidence="16 17">
    <name type="scientific">Solimonas aquatica</name>
    <dbReference type="NCBI Taxonomy" id="489703"/>
    <lineage>
        <taxon>Bacteria</taxon>
        <taxon>Pseudomonadati</taxon>
        <taxon>Pseudomonadota</taxon>
        <taxon>Gammaproteobacteria</taxon>
        <taxon>Nevskiales</taxon>
        <taxon>Nevskiaceae</taxon>
        <taxon>Solimonas</taxon>
    </lineage>
</organism>
<dbReference type="PROSITE" id="PS50109">
    <property type="entry name" value="HIS_KIN"/>
    <property type="match status" value="1"/>
</dbReference>
<dbReference type="AlphaFoldDB" id="A0A1H9ILM1"/>
<keyword evidence="7" id="KW-0547">Nucleotide-binding</keyword>
<dbReference type="InterPro" id="IPR003594">
    <property type="entry name" value="HATPase_dom"/>
</dbReference>
<dbReference type="InterPro" id="IPR003661">
    <property type="entry name" value="HisK_dim/P_dom"/>
</dbReference>
<dbReference type="Proteomes" id="UP000199233">
    <property type="component" value="Unassembled WGS sequence"/>
</dbReference>
<keyword evidence="10 13" id="KW-1133">Transmembrane helix</keyword>
<feature type="transmembrane region" description="Helical" evidence="13">
    <location>
        <begin position="117"/>
        <end position="137"/>
    </location>
</feature>
<comment type="subcellular location">
    <subcellularLocation>
        <location evidence="2">Membrane</location>
        <topology evidence="2">Multi-pass membrane protein</topology>
    </subcellularLocation>
</comment>
<keyword evidence="9" id="KW-0067">ATP-binding</keyword>
<keyword evidence="11" id="KW-0902">Two-component regulatory system</keyword>
<evidence type="ECO:0000259" key="14">
    <source>
        <dbReference type="PROSITE" id="PS50109"/>
    </source>
</evidence>
<dbReference type="GO" id="GO:0005886">
    <property type="term" value="C:plasma membrane"/>
    <property type="evidence" value="ECO:0007669"/>
    <property type="project" value="TreeGrafter"/>
</dbReference>
<evidence type="ECO:0000256" key="7">
    <source>
        <dbReference type="ARBA" id="ARBA00022741"/>
    </source>
</evidence>
<evidence type="ECO:0000313" key="17">
    <source>
        <dbReference type="Proteomes" id="UP000199233"/>
    </source>
</evidence>
<dbReference type="InterPro" id="IPR003660">
    <property type="entry name" value="HAMP_dom"/>
</dbReference>
<gene>
    <name evidence="16" type="ORF">SAMN04488038_11084</name>
</gene>
<sequence length="446" mass="49426">MASIPKTESLRQHLRRNVLLLIASALVLNALLVSLVVVLESREDLDEDLIMSAELLRLRTQAGMRGLPTMPMVLSYQIWDAQRELSERSQDVGNVPLTPLRPGFSVFHQQGRLMRGYVLPVSGGWIVVASSFWHHLTHRTGELVALMLLPAMFVFPLLGISIGRIVARSSEAMRRTADQVAQRRSDDFQPLDASSLPQEVQPLVTAFNRLLQRLAESLDSERRFNDAAAHELRTPLASIRLDAQLLPFLREGEEQRAATRRIEAASIKGSQLLEELLTIARLPEHAQGSELTPMRLSLLLDLLSQEFAERLERSGLHLQRDFDETLEVPLPQVLHLILRNLIGNTLNHAGGATRILIRAWLSDSELELWLGDDGPGVAPALRETVFQRFTRLDESGSGSGLGLYIVRRSVERFGGSVSLGEGIDGRGAGFSLRLPLSGTRPAAKAT</sequence>
<dbReference type="SUPFAM" id="SSF47384">
    <property type="entry name" value="Homodimeric domain of signal transducing histidine kinase"/>
    <property type="match status" value="1"/>
</dbReference>
<feature type="domain" description="HAMP" evidence="15">
    <location>
        <begin position="164"/>
        <end position="219"/>
    </location>
</feature>
<dbReference type="Gene3D" id="3.30.565.10">
    <property type="entry name" value="Histidine kinase-like ATPase, C-terminal domain"/>
    <property type="match status" value="1"/>
</dbReference>
<dbReference type="Pfam" id="PF00512">
    <property type="entry name" value="HisKA"/>
    <property type="match status" value="1"/>
</dbReference>
<keyword evidence="6 13" id="KW-0812">Transmembrane</keyword>
<keyword evidence="5" id="KW-0808">Transferase</keyword>
<evidence type="ECO:0000256" key="4">
    <source>
        <dbReference type="ARBA" id="ARBA00022553"/>
    </source>
</evidence>
<dbReference type="CDD" id="cd00082">
    <property type="entry name" value="HisKA"/>
    <property type="match status" value="1"/>
</dbReference>
<dbReference type="RefSeq" id="WP_177188990.1">
    <property type="nucleotide sequence ID" value="NZ_FOFS01000010.1"/>
</dbReference>
<feature type="domain" description="Histidine kinase" evidence="14">
    <location>
        <begin position="227"/>
        <end position="438"/>
    </location>
</feature>
<feature type="transmembrane region" description="Helical" evidence="13">
    <location>
        <begin position="18"/>
        <end position="39"/>
    </location>
</feature>
<dbReference type="EMBL" id="FOFS01000010">
    <property type="protein sequence ID" value="SEQ75382.1"/>
    <property type="molecule type" value="Genomic_DNA"/>
</dbReference>
<reference evidence="16 17" key="1">
    <citation type="submission" date="2016-10" db="EMBL/GenBank/DDBJ databases">
        <authorList>
            <person name="de Groot N.N."/>
        </authorList>
    </citation>
    <scope>NUCLEOTIDE SEQUENCE [LARGE SCALE GENOMIC DNA]</scope>
    <source>
        <strain evidence="16 17">DSM 25927</strain>
    </source>
</reference>
<dbReference type="Pfam" id="PF02518">
    <property type="entry name" value="HATPase_c"/>
    <property type="match status" value="1"/>
</dbReference>
<evidence type="ECO:0000256" key="11">
    <source>
        <dbReference type="ARBA" id="ARBA00023012"/>
    </source>
</evidence>
<dbReference type="InterPro" id="IPR036097">
    <property type="entry name" value="HisK_dim/P_sf"/>
</dbReference>
<protein>
    <recommendedName>
        <fullName evidence="3">histidine kinase</fullName>
        <ecNumber evidence="3">2.7.13.3</ecNumber>
    </recommendedName>
</protein>
<dbReference type="SMART" id="SM00387">
    <property type="entry name" value="HATPase_c"/>
    <property type="match status" value="1"/>
</dbReference>
<proteinExistence type="predicted"/>
<evidence type="ECO:0000313" key="16">
    <source>
        <dbReference type="EMBL" id="SEQ75382.1"/>
    </source>
</evidence>
<evidence type="ECO:0000259" key="15">
    <source>
        <dbReference type="PROSITE" id="PS50885"/>
    </source>
</evidence>
<evidence type="ECO:0000256" key="13">
    <source>
        <dbReference type="SAM" id="Phobius"/>
    </source>
</evidence>
<dbReference type="PROSITE" id="PS50885">
    <property type="entry name" value="HAMP"/>
    <property type="match status" value="1"/>
</dbReference>
<keyword evidence="12 13" id="KW-0472">Membrane</keyword>
<dbReference type="InterPro" id="IPR036890">
    <property type="entry name" value="HATPase_C_sf"/>
</dbReference>
<name>A0A1H9ILM1_9GAMM</name>
<dbReference type="GO" id="GO:0005524">
    <property type="term" value="F:ATP binding"/>
    <property type="evidence" value="ECO:0007669"/>
    <property type="project" value="UniProtKB-KW"/>
</dbReference>
<evidence type="ECO:0000256" key="3">
    <source>
        <dbReference type="ARBA" id="ARBA00012438"/>
    </source>
</evidence>
<keyword evidence="8 16" id="KW-0418">Kinase</keyword>
<comment type="catalytic activity">
    <reaction evidence="1">
        <text>ATP + protein L-histidine = ADP + protein N-phospho-L-histidine.</text>
        <dbReference type="EC" id="2.7.13.3"/>
    </reaction>
</comment>
<dbReference type="InterPro" id="IPR050428">
    <property type="entry name" value="TCS_sensor_his_kinase"/>
</dbReference>
<dbReference type="STRING" id="489703.SAMN04488038_11084"/>